<proteinExistence type="predicted"/>
<dbReference type="PROSITE" id="PS51186">
    <property type="entry name" value="GNAT"/>
    <property type="match status" value="1"/>
</dbReference>
<dbReference type="Proteomes" id="UP000500741">
    <property type="component" value="Chromosome"/>
</dbReference>
<name>A0A6G8B1W2_9LACO</name>
<dbReference type="SUPFAM" id="SSF55729">
    <property type="entry name" value="Acyl-CoA N-acyltransferases (Nat)"/>
    <property type="match status" value="1"/>
</dbReference>
<keyword evidence="5" id="KW-1185">Reference proteome</keyword>
<dbReference type="InterPro" id="IPR016181">
    <property type="entry name" value="Acyl_CoA_acyltransferase"/>
</dbReference>
<evidence type="ECO:0000313" key="4">
    <source>
        <dbReference type="EMBL" id="QIL51298.1"/>
    </source>
</evidence>
<evidence type="ECO:0000313" key="5">
    <source>
        <dbReference type="Proteomes" id="UP000500741"/>
    </source>
</evidence>
<sequence length="147" mass="17212">MSMLEKRIAKKVDYPDVVGVWDRSVRATHHFLSQEDKEFYQNLIPNFFDAVELMLWYENDNLIGFSGVDGYELVMLFLDPKFIGNHYGTNIITWLKSNKGINKIDVNEQNEKALQFYLKQGFEIDSRSQADGFDKPYPILHLKRKGD</sequence>
<dbReference type="Gene3D" id="3.40.630.30">
    <property type="match status" value="1"/>
</dbReference>
<evidence type="ECO:0000259" key="3">
    <source>
        <dbReference type="PROSITE" id="PS51186"/>
    </source>
</evidence>
<dbReference type="PANTHER" id="PTHR43800">
    <property type="entry name" value="PEPTIDYL-LYSINE N-ACETYLTRANSFERASE YJAB"/>
    <property type="match status" value="1"/>
</dbReference>
<organism evidence="4 5">
    <name type="scientific">Weissella coleopterorum</name>
    <dbReference type="NCBI Taxonomy" id="2714949"/>
    <lineage>
        <taxon>Bacteria</taxon>
        <taxon>Bacillati</taxon>
        <taxon>Bacillota</taxon>
        <taxon>Bacilli</taxon>
        <taxon>Lactobacillales</taxon>
        <taxon>Lactobacillaceae</taxon>
        <taxon>Weissella</taxon>
    </lineage>
</organism>
<dbReference type="Pfam" id="PF13508">
    <property type="entry name" value="Acetyltransf_7"/>
    <property type="match status" value="1"/>
</dbReference>
<dbReference type="GO" id="GO:0016747">
    <property type="term" value="F:acyltransferase activity, transferring groups other than amino-acyl groups"/>
    <property type="evidence" value="ECO:0007669"/>
    <property type="project" value="InterPro"/>
</dbReference>
<reference evidence="4 5" key="1">
    <citation type="submission" date="2020-03" db="EMBL/GenBank/DDBJ databases">
        <title>Weissella sp. nov., isolated from Cybister lewisianus.</title>
        <authorList>
            <person name="Hyun D.-W."/>
            <person name="Bae J.-W."/>
        </authorList>
    </citation>
    <scope>NUCLEOTIDE SEQUENCE [LARGE SCALE GENOMIC DNA]</scope>
    <source>
        <strain evidence="4 5">HDW19</strain>
    </source>
</reference>
<dbReference type="EMBL" id="CP049888">
    <property type="protein sequence ID" value="QIL51298.1"/>
    <property type="molecule type" value="Genomic_DNA"/>
</dbReference>
<accession>A0A6G8B1W2</accession>
<protein>
    <submittedName>
        <fullName evidence="4">GNAT family N-acetyltransferase</fullName>
    </submittedName>
</protein>
<evidence type="ECO:0000256" key="2">
    <source>
        <dbReference type="ARBA" id="ARBA00023315"/>
    </source>
</evidence>
<keyword evidence="1 4" id="KW-0808">Transferase</keyword>
<gene>
    <name evidence="4" type="ORF">G7084_07485</name>
</gene>
<evidence type="ECO:0000256" key="1">
    <source>
        <dbReference type="ARBA" id="ARBA00022679"/>
    </source>
</evidence>
<dbReference type="AlphaFoldDB" id="A0A6G8B1W2"/>
<feature type="domain" description="N-acetyltransferase" evidence="3">
    <location>
        <begin position="4"/>
        <end position="147"/>
    </location>
</feature>
<dbReference type="KEGG" id="wco:G7084_07485"/>
<keyword evidence="2" id="KW-0012">Acyltransferase</keyword>
<dbReference type="InterPro" id="IPR000182">
    <property type="entry name" value="GNAT_dom"/>
</dbReference>
<dbReference type="PANTHER" id="PTHR43800:SF1">
    <property type="entry name" value="PEPTIDYL-LYSINE N-ACETYLTRANSFERASE YJAB"/>
    <property type="match status" value="1"/>
</dbReference>